<organism evidence="1">
    <name type="scientific">uncultured Caudovirales phage</name>
    <dbReference type="NCBI Taxonomy" id="2100421"/>
    <lineage>
        <taxon>Viruses</taxon>
        <taxon>Duplodnaviria</taxon>
        <taxon>Heunggongvirae</taxon>
        <taxon>Uroviricota</taxon>
        <taxon>Caudoviricetes</taxon>
        <taxon>Peduoviridae</taxon>
        <taxon>Maltschvirus</taxon>
        <taxon>Maltschvirus maltsch</taxon>
    </lineage>
</organism>
<sequence length="112" mass="12247">MSAGYLNLYLDKGTTFSTTITLDDVYGNNYNLTNMSCNSQIRKSYYSSNATAQFTTVINIPSGTITLQLSSNTTANIAAGRYVYDTFITDTNTMVKTKILEGILDVAPSVTR</sequence>
<name>A0A6J5T504_9CAUD</name>
<proteinExistence type="predicted"/>
<reference evidence="1" key="1">
    <citation type="submission" date="2020-05" db="EMBL/GenBank/DDBJ databases">
        <authorList>
            <person name="Chiriac C."/>
            <person name="Salcher M."/>
            <person name="Ghai R."/>
            <person name="Kavagutti S V."/>
        </authorList>
    </citation>
    <scope>NUCLEOTIDE SEQUENCE</scope>
</reference>
<dbReference type="EMBL" id="LR797523">
    <property type="protein sequence ID" value="CAB4222793.1"/>
    <property type="molecule type" value="Genomic_DNA"/>
</dbReference>
<protein>
    <submittedName>
        <fullName evidence="1">Uncharacterized protein</fullName>
    </submittedName>
</protein>
<gene>
    <name evidence="1" type="ORF">UFOVP1655_235</name>
</gene>
<evidence type="ECO:0000313" key="1">
    <source>
        <dbReference type="EMBL" id="CAB4222793.1"/>
    </source>
</evidence>
<accession>A0A6J5T504</accession>